<proteinExistence type="predicted"/>
<gene>
    <name evidence="2" type="ORF">CHM34_06440</name>
</gene>
<sequence>MNSNPQTGEPQTTKKTDMVQTKEKPIFFPEKEYPERAQFFQTAFVKTKIESCTLDRKGMETRKKKALQGTPPKKGFDRVQWPMAICKEGGKGAYVKYITSSKNLAAEEWIQNELKKYPDGTSLFLSIGKPPKLKEINRTIENENRMEEEKTEK</sequence>
<protein>
    <submittedName>
        <fullName evidence="2">Uncharacterized protein</fullName>
    </submittedName>
</protein>
<evidence type="ECO:0000313" key="2">
    <source>
        <dbReference type="EMBL" id="OYD08463.1"/>
    </source>
</evidence>
<dbReference type="EMBL" id="NOWF01000003">
    <property type="protein sequence ID" value="OYD08463.1"/>
    <property type="molecule type" value="Genomic_DNA"/>
</dbReference>
<evidence type="ECO:0000256" key="1">
    <source>
        <dbReference type="SAM" id="MobiDB-lite"/>
    </source>
</evidence>
<name>A0A235B821_9BACL</name>
<comment type="caution">
    <text evidence="2">The sequence shown here is derived from an EMBL/GenBank/DDBJ whole genome shotgun (WGS) entry which is preliminary data.</text>
</comment>
<dbReference type="AlphaFoldDB" id="A0A235B821"/>
<feature type="region of interest" description="Disordered" evidence="1">
    <location>
        <begin position="1"/>
        <end position="23"/>
    </location>
</feature>
<keyword evidence="3" id="KW-1185">Reference proteome</keyword>
<evidence type="ECO:0000313" key="3">
    <source>
        <dbReference type="Proteomes" id="UP000215459"/>
    </source>
</evidence>
<reference evidence="2 3" key="1">
    <citation type="submission" date="2017-07" db="EMBL/GenBank/DDBJ databases">
        <title>The genome sequence of Paludifilum halophilum highlights mechanisms for microbial adaptation to high salt environemnts.</title>
        <authorList>
            <person name="Belbahri L."/>
        </authorList>
    </citation>
    <scope>NUCLEOTIDE SEQUENCE [LARGE SCALE GENOMIC DNA]</scope>
    <source>
        <strain evidence="2 3">DSM 102817</strain>
    </source>
</reference>
<accession>A0A235B821</accession>
<feature type="compositionally biased region" description="Basic and acidic residues" evidence="1">
    <location>
        <begin position="12"/>
        <end position="23"/>
    </location>
</feature>
<organism evidence="2 3">
    <name type="scientific">Paludifilum halophilum</name>
    <dbReference type="NCBI Taxonomy" id="1642702"/>
    <lineage>
        <taxon>Bacteria</taxon>
        <taxon>Bacillati</taxon>
        <taxon>Bacillota</taxon>
        <taxon>Bacilli</taxon>
        <taxon>Bacillales</taxon>
        <taxon>Thermoactinomycetaceae</taxon>
        <taxon>Paludifilum</taxon>
    </lineage>
</organism>
<dbReference type="Proteomes" id="UP000215459">
    <property type="component" value="Unassembled WGS sequence"/>
</dbReference>
<feature type="compositionally biased region" description="Polar residues" evidence="1">
    <location>
        <begin position="1"/>
        <end position="11"/>
    </location>
</feature>